<evidence type="ECO:0000256" key="22">
    <source>
        <dbReference type="ARBA" id="ARBA00047899"/>
    </source>
</evidence>
<evidence type="ECO:0000313" key="30">
    <source>
        <dbReference type="EMBL" id="KAF5205956.1"/>
    </source>
</evidence>
<dbReference type="Gene3D" id="1.10.510.10">
    <property type="entry name" value="Transferase(Phosphotransferase) domain 1"/>
    <property type="match status" value="1"/>
</dbReference>
<comment type="caution">
    <text evidence="30">The sequence shown here is derived from an EMBL/GenBank/DDBJ whole genome shotgun (WGS) entry which is preliminary data.</text>
</comment>
<dbReference type="PROSITE" id="PS50011">
    <property type="entry name" value="PROTEIN_KINASE_DOM"/>
    <property type="match status" value="1"/>
</dbReference>
<protein>
    <recommendedName>
        <fullName evidence="2">non-specific serine/threonine protein kinase</fullName>
        <ecNumber evidence="2">2.7.11.1</ecNumber>
    </recommendedName>
</protein>
<evidence type="ECO:0000256" key="8">
    <source>
        <dbReference type="ARBA" id="ARBA00022741"/>
    </source>
</evidence>
<dbReference type="InterPro" id="IPR008271">
    <property type="entry name" value="Ser/Thr_kinase_AS"/>
</dbReference>
<dbReference type="CDD" id="cd10422">
    <property type="entry name" value="RNase_Ire1"/>
    <property type="match status" value="1"/>
</dbReference>
<evidence type="ECO:0000256" key="17">
    <source>
        <dbReference type="ARBA" id="ARBA00023163"/>
    </source>
</evidence>
<dbReference type="PANTHER" id="PTHR13954">
    <property type="entry name" value="IRE1-RELATED"/>
    <property type="match status" value="1"/>
</dbReference>
<evidence type="ECO:0000256" key="9">
    <source>
        <dbReference type="ARBA" id="ARBA00022777"/>
    </source>
</evidence>
<evidence type="ECO:0000256" key="19">
    <source>
        <dbReference type="ARBA" id="ARBA00023187"/>
    </source>
</evidence>
<evidence type="ECO:0000313" key="31">
    <source>
        <dbReference type="Proteomes" id="UP000554482"/>
    </source>
</evidence>
<dbReference type="SUPFAM" id="SSF56112">
    <property type="entry name" value="Protein kinase-like (PK-like)"/>
    <property type="match status" value="1"/>
</dbReference>
<gene>
    <name evidence="30" type="ORF">FRX31_004457</name>
</gene>
<dbReference type="GO" id="GO:0005524">
    <property type="term" value="F:ATP binding"/>
    <property type="evidence" value="ECO:0007669"/>
    <property type="project" value="UniProtKB-KW"/>
</dbReference>
<evidence type="ECO:0000256" key="18">
    <source>
        <dbReference type="ARBA" id="ARBA00023180"/>
    </source>
</evidence>
<dbReference type="Gene3D" id="1.20.1440.180">
    <property type="entry name" value="KEN domain"/>
    <property type="match status" value="1"/>
</dbReference>
<dbReference type="GO" id="GO:1990604">
    <property type="term" value="C:IRE1-TRAF2-ASK1 complex"/>
    <property type="evidence" value="ECO:0007669"/>
    <property type="project" value="TreeGrafter"/>
</dbReference>
<evidence type="ECO:0000256" key="16">
    <source>
        <dbReference type="ARBA" id="ARBA00023157"/>
    </source>
</evidence>
<evidence type="ECO:0000256" key="13">
    <source>
        <dbReference type="ARBA" id="ARBA00022989"/>
    </source>
</evidence>
<evidence type="ECO:0000256" key="5">
    <source>
        <dbReference type="ARBA" id="ARBA00022679"/>
    </source>
</evidence>
<dbReference type="SMART" id="SM00220">
    <property type="entry name" value="S_TKc"/>
    <property type="match status" value="1"/>
</dbReference>
<keyword evidence="21" id="KW-0511">Multifunctional enzyme</keyword>
<evidence type="ECO:0000256" key="15">
    <source>
        <dbReference type="ARBA" id="ARBA00023136"/>
    </source>
</evidence>
<feature type="transmembrane region" description="Helical" evidence="26">
    <location>
        <begin position="326"/>
        <end position="347"/>
    </location>
</feature>
<organism evidence="30 31">
    <name type="scientific">Thalictrum thalictroides</name>
    <name type="common">Rue-anemone</name>
    <name type="synonym">Anemone thalictroides</name>
    <dbReference type="NCBI Taxonomy" id="46969"/>
    <lineage>
        <taxon>Eukaryota</taxon>
        <taxon>Viridiplantae</taxon>
        <taxon>Streptophyta</taxon>
        <taxon>Embryophyta</taxon>
        <taxon>Tracheophyta</taxon>
        <taxon>Spermatophyta</taxon>
        <taxon>Magnoliopsida</taxon>
        <taxon>Ranunculales</taxon>
        <taxon>Ranunculaceae</taxon>
        <taxon>Thalictroideae</taxon>
        <taxon>Thalictrum</taxon>
    </lineage>
</organism>
<keyword evidence="13 26" id="KW-1133">Transmembrane helix</keyword>
<dbReference type="SMART" id="SM00580">
    <property type="entry name" value="PUG"/>
    <property type="match status" value="1"/>
</dbReference>
<dbReference type="AlphaFoldDB" id="A0A7J6X843"/>
<dbReference type="Gene3D" id="3.30.200.20">
    <property type="entry name" value="Phosphorylase Kinase, domain 1"/>
    <property type="match status" value="1"/>
</dbReference>
<dbReference type="OrthoDB" id="63989at2759"/>
<evidence type="ECO:0000256" key="26">
    <source>
        <dbReference type="SAM" id="Phobius"/>
    </source>
</evidence>
<sequence>MKSSWIFLLWFLLILIAGDLNSIHVLSNDDSQVLNSAPIGTSLMHLKPSALKYFFDQGPTLLVLQNGTIYYQDGKSKEPLWSFSAGSSISSIYQSFSENDGKENIYEKDAGLIPYPFGTGVDFRDDFLTTENSDEKDMMKIVKDYVAKAPVISKDEIRFGERQTIIKVLDAKDGSLIDEFNFSALPSGEKNASVEMIYIVMKVYTLNSYALLSRKMLWNLTVSEIRAALHTQGNVVPVPVLHIRDGAHFQFLLENLNHKDGELLHITNDDVILNPTVLAPFEDTKNVSSSTILAIGGSTDSKSTSLATIETKKIWNENKNFGLRNIAYLTNLCLLAVLLLCGPWYIFKRLQSTKQLNESRGQKTTVPKRKKVRKVGSYKKSVNNEKNDISCEKGEDCKGYPNSGKDGLGFKLGITEDCSSKGRMVGTLFVSNIEIAKGSNGTVVLEGMSIGRPVAVKRLVQAHHDVADKEIHNLILSDQHPNIVRLYGVERDSDFVYLSLERCTCSLYDLIQISSDSSQSSDKYNLQFDSAKNFLKDVELWKANGHPSSQLLKIMREVIAGVAHLHELGIIHRDLKPQNILINKEKSLCAKISDMGISKRLVGDNASLGHHPTGYGSLGWQAPEQILHGRQTRAVDLFSLGCVFFFCITGGKHPFGDRHFEREANIIKHADHNDVDFFMVEHIPEAVDLLSHLLDPKPEARPSIRDVVNHPLFWNSETRLSFFRDASDRVELEDRENDSNILKALENVAPTALDGNWDTKMETTFINNIGRYRRYKFDSMRDLLRVIRNKLNHYRELPKEIQEILGPVPDGFNGYFASRFPRFLIEVYKICYKFCKEEEWFMKYFNNSVL</sequence>
<evidence type="ECO:0000256" key="1">
    <source>
        <dbReference type="ARBA" id="ARBA00004115"/>
    </source>
</evidence>
<keyword evidence="5" id="KW-0808">Transferase</keyword>
<evidence type="ECO:0000256" key="6">
    <source>
        <dbReference type="ARBA" id="ARBA00022692"/>
    </source>
</evidence>
<dbReference type="GO" id="GO:0004674">
    <property type="term" value="F:protein serine/threonine kinase activity"/>
    <property type="evidence" value="ECO:0007669"/>
    <property type="project" value="UniProtKB-KW"/>
</dbReference>
<evidence type="ECO:0000256" key="23">
    <source>
        <dbReference type="ARBA" id="ARBA00048679"/>
    </source>
</evidence>
<keyword evidence="12" id="KW-0067">ATP-binding</keyword>
<comment type="subcellular location">
    <subcellularLocation>
        <location evidence="1">Endoplasmic reticulum membrane</location>
        <topology evidence="1">Single-pass type I membrane protein</topology>
    </subcellularLocation>
</comment>
<keyword evidence="18" id="KW-0325">Glycoprotein</keyword>
<evidence type="ECO:0000256" key="2">
    <source>
        <dbReference type="ARBA" id="ARBA00012513"/>
    </source>
</evidence>
<evidence type="ECO:0000256" key="14">
    <source>
        <dbReference type="ARBA" id="ARBA00023015"/>
    </source>
</evidence>
<dbReference type="Pfam" id="PF00069">
    <property type="entry name" value="Pkinase"/>
    <property type="match status" value="1"/>
</dbReference>
<dbReference type="GO" id="GO:0008380">
    <property type="term" value="P:RNA splicing"/>
    <property type="evidence" value="ECO:0007669"/>
    <property type="project" value="UniProtKB-KW"/>
</dbReference>
<feature type="domain" description="KEN" evidence="29">
    <location>
        <begin position="716"/>
        <end position="847"/>
    </location>
</feature>
<feature type="compositionally biased region" description="Basic residues" evidence="25">
    <location>
        <begin position="366"/>
        <end position="377"/>
    </location>
</feature>
<dbReference type="GO" id="GO:0036498">
    <property type="term" value="P:IRE1-mediated unfolded protein response"/>
    <property type="evidence" value="ECO:0007669"/>
    <property type="project" value="TreeGrafter"/>
</dbReference>
<dbReference type="InterPro" id="IPR011009">
    <property type="entry name" value="Kinase-like_dom_sf"/>
</dbReference>
<keyword evidence="9 30" id="KW-0418">Kinase</keyword>
<dbReference type="Proteomes" id="UP000554482">
    <property type="component" value="Unassembled WGS sequence"/>
</dbReference>
<dbReference type="EC" id="2.7.11.1" evidence="2"/>
<evidence type="ECO:0000256" key="10">
    <source>
        <dbReference type="ARBA" id="ARBA00022801"/>
    </source>
</evidence>
<evidence type="ECO:0000256" key="20">
    <source>
        <dbReference type="ARBA" id="ARBA00023230"/>
    </source>
</evidence>
<dbReference type="InterPro" id="IPR000719">
    <property type="entry name" value="Prot_kinase_dom"/>
</dbReference>
<keyword evidence="10" id="KW-0378">Hydrolase</keyword>
<reference evidence="30 31" key="1">
    <citation type="submission" date="2020-06" db="EMBL/GenBank/DDBJ databases">
        <title>Transcriptomic and genomic resources for Thalictrum thalictroides and T. hernandezii: Facilitating candidate gene discovery in an emerging model plant lineage.</title>
        <authorList>
            <person name="Arias T."/>
            <person name="Riano-Pachon D.M."/>
            <person name="Di Stilio V.S."/>
        </authorList>
    </citation>
    <scope>NUCLEOTIDE SEQUENCE [LARGE SCALE GENOMIC DNA]</scope>
    <source>
        <strain evidence="31">cv. WT478/WT964</strain>
        <tissue evidence="30">Leaves</tissue>
    </source>
</reference>
<keyword evidence="15 26" id="KW-0472">Membrane</keyword>
<dbReference type="InterPro" id="IPR038357">
    <property type="entry name" value="KEN_sf"/>
</dbReference>
<keyword evidence="16" id="KW-1015">Disulfide bond</keyword>
<evidence type="ECO:0000256" key="7">
    <source>
        <dbReference type="ARBA" id="ARBA00022729"/>
    </source>
</evidence>
<evidence type="ECO:0000256" key="27">
    <source>
        <dbReference type="SAM" id="SignalP"/>
    </source>
</evidence>
<comment type="catalytic activity">
    <reaction evidence="22">
        <text>L-threonyl-[protein] + ATP = O-phospho-L-threonyl-[protein] + ADP + H(+)</text>
        <dbReference type="Rhea" id="RHEA:46608"/>
        <dbReference type="Rhea" id="RHEA-COMP:11060"/>
        <dbReference type="Rhea" id="RHEA-COMP:11605"/>
        <dbReference type="ChEBI" id="CHEBI:15378"/>
        <dbReference type="ChEBI" id="CHEBI:30013"/>
        <dbReference type="ChEBI" id="CHEBI:30616"/>
        <dbReference type="ChEBI" id="CHEBI:61977"/>
        <dbReference type="ChEBI" id="CHEBI:456216"/>
        <dbReference type="EC" id="2.7.11.1"/>
    </reaction>
</comment>
<dbReference type="GO" id="GO:0004521">
    <property type="term" value="F:RNA endonuclease activity"/>
    <property type="evidence" value="ECO:0007669"/>
    <property type="project" value="InterPro"/>
</dbReference>
<comment type="catalytic activity">
    <reaction evidence="23">
        <text>L-seryl-[protein] + ATP = O-phospho-L-seryl-[protein] + ADP + H(+)</text>
        <dbReference type="Rhea" id="RHEA:17989"/>
        <dbReference type="Rhea" id="RHEA-COMP:9863"/>
        <dbReference type="Rhea" id="RHEA-COMP:11604"/>
        <dbReference type="ChEBI" id="CHEBI:15378"/>
        <dbReference type="ChEBI" id="CHEBI:29999"/>
        <dbReference type="ChEBI" id="CHEBI:30616"/>
        <dbReference type="ChEBI" id="CHEBI:83421"/>
        <dbReference type="ChEBI" id="CHEBI:456216"/>
        <dbReference type="EC" id="2.7.11.1"/>
    </reaction>
</comment>
<dbReference type="InterPro" id="IPR010513">
    <property type="entry name" value="KEN_dom"/>
</dbReference>
<feature type="region of interest" description="Disordered" evidence="25">
    <location>
        <begin position="357"/>
        <end position="378"/>
    </location>
</feature>
<evidence type="ECO:0000256" key="21">
    <source>
        <dbReference type="ARBA" id="ARBA00023268"/>
    </source>
</evidence>
<dbReference type="FunFam" id="3.30.200.20:FF:000077">
    <property type="entry name" value="Putative Serine/threonine-protein kinase/endoribonuclease IRE1"/>
    <property type="match status" value="1"/>
</dbReference>
<keyword evidence="14" id="KW-0805">Transcription regulation</keyword>
<feature type="chain" id="PRO_5029811853" description="non-specific serine/threonine protein kinase" evidence="27">
    <location>
        <begin position="23"/>
        <end position="850"/>
    </location>
</feature>
<keyword evidence="17" id="KW-0804">Transcription</keyword>
<dbReference type="FunFam" id="1.20.1440.180:FF:000002">
    <property type="entry name" value="Serine/threonine-protein kinase/endoribonuclease IRE1"/>
    <property type="match status" value="1"/>
</dbReference>
<dbReference type="PROSITE" id="PS00108">
    <property type="entry name" value="PROTEIN_KINASE_ST"/>
    <property type="match status" value="1"/>
</dbReference>
<dbReference type="InterPro" id="IPR045133">
    <property type="entry name" value="IRE1/2-like"/>
</dbReference>
<evidence type="ECO:0000256" key="24">
    <source>
        <dbReference type="ARBA" id="ARBA00065357"/>
    </source>
</evidence>
<evidence type="ECO:0000256" key="3">
    <source>
        <dbReference type="ARBA" id="ARBA00022527"/>
    </source>
</evidence>
<keyword evidence="19" id="KW-0508">mRNA splicing</keyword>
<dbReference type="EMBL" id="JABWDY010003417">
    <property type="protein sequence ID" value="KAF5205956.1"/>
    <property type="molecule type" value="Genomic_DNA"/>
</dbReference>
<dbReference type="Pfam" id="PF06479">
    <property type="entry name" value="Ribonuc_2-5A"/>
    <property type="match status" value="1"/>
</dbReference>
<feature type="domain" description="Protein kinase" evidence="28">
    <location>
        <begin position="429"/>
        <end position="713"/>
    </location>
</feature>
<evidence type="ECO:0000259" key="28">
    <source>
        <dbReference type="PROSITE" id="PS50011"/>
    </source>
</evidence>
<evidence type="ECO:0000256" key="25">
    <source>
        <dbReference type="SAM" id="MobiDB-lite"/>
    </source>
</evidence>
<dbReference type="PANTHER" id="PTHR13954:SF6">
    <property type="entry name" value="NON-SPECIFIC SERINE_THREONINE PROTEIN KINASE"/>
    <property type="match status" value="1"/>
</dbReference>
<dbReference type="FunFam" id="1.10.510.10:FF:000463">
    <property type="entry name" value="Serine/threonine-protein kinase/endoribonuclease IRE1a"/>
    <property type="match status" value="1"/>
</dbReference>
<keyword evidence="7 27" id="KW-0732">Signal</keyword>
<proteinExistence type="predicted"/>
<keyword evidence="3" id="KW-0723">Serine/threonine-protein kinase</keyword>
<keyword evidence="11" id="KW-0256">Endoplasmic reticulum</keyword>
<evidence type="ECO:0000256" key="11">
    <source>
        <dbReference type="ARBA" id="ARBA00022824"/>
    </source>
</evidence>
<dbReference type="GO" id="GO:0016787">
    <property type="term" value="F:hydrolase activity"/>
    <property type="evidence" value="ECO:0007669"/>
    <property type="project" value="UniProtKB-KW"/>
</dbReference>
<keyword evidence="6 26" id="KW-0812">Transmembrane</keyword>
<evidence type="ECO:0000256" key="12">
    <source>
        <dbReference type="ARBA" id="ARBA00022840"/>
    </source>
</evidence>
<evidence type="ECO:0000259" key="29">
    <source>
        <dbReference type="PROSITE" id="PS51392"/>
    </source>
</evidence>
<keyword evidence="31" id="KW-1185">Reference proteome</keyword>
<name>A0A7J6X843_THATH</name>
<dbReference type="GO" id="GO:0051082">
    <property type="term" value="F:unfolded protein binding"/>
    <property type="evidence" value="ECO:0007669"/>
    <property type="project" value="TreeGrafter"/>
</dbReference>
<feature type="signal peptide" evidence="27">
    <location>
        <begin position="1"/>
        <end position="22"/>
    </location>
</feature>
<keyword evidence="20" id="KW-0834">Unfolded protein response</keyword>
<dbReference type="GO" id="GO:0006397">
    <property type="term" value="P:mRNA processing"/>
    <property type="evidence" value="ECO:0007669"/>
    <property type="project" value="UniProtKB-KW"/>
</dbReference>
<keyword evidence="4" id="KW-0507">mRNA processing</keyword>
<comment type="subunit">
    <text evidence="24">Homodimer; disulfide-linked. Dimer formation is driven by hydrophobic interactions within the N-terminal luminal domains and stabilized by disulfide bridges.</text>
</comment>
<keyword evidence="8" id="KW-0547">Nucleotide-binding</keyword>
<dbReference type="PROSITE" id="PS51392">
    <property type="entry name" value="KEN"/>
    <property type="match status" value="1"/>
</dbReference>
<evidence type="ECO:0000256" key="4">
    <source>
        <dbReference type="ARBA" id="ARBA00022664"/>
    </source>
</evidence>
<accession>A0A7J6X843</accession>